<dbReference type="AlphaFoldDB" id="A0A2V5K941"/>
<feature type="region of interest" description="Disordered" evidence="2">
    <location>
        <begin position="69"/>
        <end position="100"/>
    </location>
</feature>
<gene>
    <name evidence="3" type="ORF">DLM86_12885</name>
</gene>
<accession>A0A2V5K941</accession>
<evidence type="ECO:0000313" key="3">
    <source>
        <dbReference type="EMBL" id="PYI54363.1"/>
    </source>
</evidence>
<dbReference type="PANTHER" id="PTHR43649:SF33">
    <property type="entry name" value="POLYGALACTURONAN_RHAMNOGALACTURONAN-BINDING PROTEIN YTCQ"/>
    <property type="match status" value="1"/>
</dbReference>
<organism evidence="3 4">
    <name type="scientific">Paenibacillus flagellatus</name>
    <dbReference type="NCBI Taxonomy" id="2211139"/>
    <lineage>
        <taxon>Bacteria</taxon>
        <taxon>Bacillati</taxon>
        <taxon>Bacillota</taxon>
        <taxon>Bacilli</taxon>
        <taxon>Bacillales</taxon>
        <taxon>Paenibacillaceae</taxon>
        <taxon>Paenibacillus</taxon>
    </lineage>
</organism>
<name>A0A2V5K941_9BACL</name>
<evidence type="ECO:0000313" key="4">
    <source>
        <dbReference type="Proteomes" id="UP000247476"/>
    </source>
</evidence>
<evidence type="ECO:0008006" key="5">
    <source>
        <dbReference type="Google" id="ProtNLM"/>
    </source>
</evidence>
<dbReference type="CDD" id="cd13580">
    <property type="entry name" value="PBP2_AlgQ_like_1"/>
    <property type="match status" value="1"/>
</dbReference>
<protein>
    <recommendedName>
        <fullName evidence="5">ABC transporter substrate-binding protein</fullName>
    </recommendedName>
</protein>
<dbReference type="Proteomes" id="UP000247476">
    <property type="component" value="Unassembled WGS sequence"/>
</dbReference>
<keyword evidence="4" id="KW-1185">Reference proteome</keyword>
<evidence type="ECO:0000256" key="2">
    <source>
        <dbReference type="SAM" id="MobiDB-lite"/>
    </source>
</evidence>
<proteinExistence type="predicted"/>
<comment type="caution">
    <text evidence="3">The sequence shown here is derived from an EMBL/GenBank/DDBJ whole genome shotgun (WGS) entry which is preliminary data.</text>
</comment>
<dbReference type="InterPro" id="IPR050490">
    <property type="entry name" value="Bact_solute-bd_prot1"/>
</dbReference>
<keyword evidence="1" id="KW-0732">Signal</keyword>
<dbReference type="EMBL" id="QJVJ01000005">
    <property type="protein sequence ID" value="PYI54363.1"/>
    <property type="molecule type" value="Genomic_DNA"/>
</dbReference>
<feature type="compositionally biased region" description="Basic and acidic residues" evidence="2">
    <location>
        <begin position="83"/>
        <end position="96"/>
    </location>
</feature>
<dbReference type="SUPFAM" id="SSF53850">
    <property type="entry name" value="Periplasmic binding protein-like II"/>
    <property type="match status" value="1"/>
</dbReference>
<sequence length="601" mass="66344">MTAEEAEKGKGDRFDRSADGETRGSGEWDRWLAIDRMIRGKGRDTMKKTVAWALVGLLGTAAALSGCGADEAGQSDGGAKSETSGEAKPGEAKGLPDKFAPPVKLTTASFNYGVPKFAQGDDMNNNPWTRYLKETAGIEVNTVWDGPRKELEQKTNLMMASGDIPDFFLATPDQFAQLNRAGLLEELTRVYNDYATDNIKQVMKDAGPEPMQAATVGGKLMGIPFTGVAKESVPVVWIREDWMKKLGLSAPKSMNDLLAISEAFTTKDPDGNGKHDTFGLSLDKEFGIVSGFLNGFHAYKSIWIQDKDGKLAYSSIQPEMKTALAKLQEMYKAGQIDKEFGVKDAAKVYESFGGSKLGIYYGALTAGFAPLSVQTPNVRWLPFAAPSIDDRPAKLQHGLNIFGGFWVVKKGVKHPEAVLKLADIWLQLFYLNTKDDVYANYNDSNGIAHWTNAPVKIYKPFKNAEISVHLEPLLKSPQKADEAALAKLTPEERGEYAQITEYRKGSGSSWKEASRSDSWGAGPIVNNVYLKEDRFMPDRFITVPTPSMVQKKANLDKMELETFTKIVLGAPLDTFDQFVQDWKRLGGDDMTKEANDWYSKR</sequence>
<dbReference type="PANTHER" id="PTHR43649">
    <property type="entry name" value="ARABINOSE-BINDING PROTEIN-RELATED"/>
    <property type="match status" value="1"/>
</dbReference>
<reference evidence="3 4" key="1">
    <citation type="submission" date="2018-05" db="EMBL/GenBank/DDBJ databases">
        <title>Paenibacillus flagellatus sp. nov., isolated from selenium mineral soil.</title>
        <authorList>
            <person name="Dai X."/>
        </authorList>
    </citation>
    <scope>NUCLEOTIDE SEQUENCE [LARGE SCALE GENOMIC DNA]</scope>
    <source>
        <strain evidence="3 4">DXL2</strain>
    </source>
</reference>
<dbReference type="Gene3D" id="3.40.190.10">
    <property type="entry name" value="Periplasmic binding protein-like II"/>
    <property type="match status" value="2"/>
</dbReference>
<evidence type="ECO:0000256" key="1">
    <source>
        <dbReference type="ARBA" id="ARBA00022729"/>
    </source>
</evidence>
<feature type="region of interest" description="Disordered" evidence="2">
    <location>
        <begin position="1"/>
        <end position="26"/>
    </location>
</feature>